<comment type="caution">
    <text evidence="1">The sequence shown here is derived from an EMBL/GenBank/DDBJ whole genome shotgun (WGS) entry which is preliminary data.</text>
</comment>
<name>A0ABD3CCY9_9LAMI</name>
<reference evidence="2" key="1">
    <citation type="journal article" date="2024" name="IScience">
        <title>Strigolactones Initiate the Formation of Haustorium-like Structures in Castilleja.</title>
        <authorList>
            <person name="Buerger M."/>
            <person name="Peterson D."/>
            <person name="Chory J."/>
        </authorList>
    </citation>
    <scope>NUCLEOTIDE SEQUENCE [LARGE SCALE GENOMIC DNA]</scope>
</reference>
<dbReference type="EMBL" id="JAVIJP010000041">
    <property type="protein sequence ID" value="KAL3626921.1"/>
    <property type="molecule type" value="Genomic_DNA"/>
</dbReference>
<dbReference type="AlphaFoldDB" id="A0ABD3CCY9"/>
<evidence type="ECO:0000313" key="1">
    <source>
        <dbReference type="EMBL" id="KAL3626921.1"/>
    </source>
</evidence>
<dbReference type="Proteomes" id="UP001632038">
    <property type="component" value="Unassembled WGS sequence"/>
</dbReference>
<accession>A0ABD3CCY9</accession>
<organism evidence="1 2">
    <name type="scientific">Castilleja foliolosa</name>
    <dbReference type="NCBI Taxonomy" id="1961234"/>
    <lineage>
        <taxon>Eukaryota</taxon>
        <taxon>Viridiplantae</taxon>
        <taxon>Streptophyta</taxon>
        <taxon>Embryophyta</taxon>
        <taxon>Tracheophyta</taxon>
        <taxon>Spermatophyta</taxon>
        <taxon>Magnoliopsida</taxon>
        <taxon>eudicotyledons</taxon>
        <taxon>Gunneridae</taxon>
        <taxon>Pentapetalae</taxon>
        <taxon>asterids</taxon>
        <taxon>lamiids</taxon>
        <taxon>Lamiales</taxon>
        <taxon>Orobanchaceae</taxon>
        <taxon>Pedicularideae</taxon>
        <taxon>Castillejinae</taxon>
        <taxon>Castilleja</taxon>
    </lineage>
</organism>
<protein>
    <submittedName>
        <fullName evidence="1">Uncharacterized protein</fullName>
    </submittedName>
</protein>
<gene>
    <name evidence="1" type="ORF">CASFOL_029232</name>
</gene>
<proteinExistence type="predicted"/>
<evidence type="ECO:0000313" key="2">
    <source>
        <dbReference type="Proteomes" id="UP001632038"/>
    </source>
</evidence>
<keyword evidence="2" id="KW-1185">Reference proteome</keyword>
<sequence>MAAQVASGEDWVCVIWVQCPPLEILQLRRARILVDDGNSEVWLYNRRISSVSDRVSGRKWVATCMNLYGFYVFC</sequence>